<evidence type="ECO:0000256" key="1">
    <source>
        <dbReference type="SAM" id="MobiDB-lite"/>
    </source>
</evidence>
<feature type="region of interest" description="Disordered" evidence="1">
    <location>
        <begin position="32"/>
        <end position="54"/>
    </location>
</feature>
<dbReference type="EMBL" id="HBGA01129091">
    <property type="protein sequence ID" value="CAD9036586.1"/>
    <property type="molecule type" value="Transcribed_RNA"/>
</dbReference>
<proteinExistence type="predicted"/>
<feature type="compositionally biased region" description="Low complexity" evidence="1">
    <location>
        <begin position="40"/>
        <end position="51"/>
    </location>
</feature>
<dbReference type="AlphaFoldDB" id="A0A7S1J9G8"/>
<accession>A0A7S1J9G8</accession>
<protein>
    <submittedName>
        <fullName evidence="2">Uncharacterized protein</fullName>
    </submittedName>
</protein>
<organism evidence="2">
    <name type="scientific">Eutreptiella gymnastica</name>
    <dbReference type="NCBI Taxonomy" id="73025"/>
    <lineage>
        <taxon>Eukaryota</taxon>
        <taxon>Discoba</taxon>
        <taxon>Euglenozoa</taxon>
        <taxon>Euglenida</taxon>
        <taxon>Spirocuta</taxon>
        <taxon>Euglenophyceae</taxon>
        <taxon>Eutreptiales</taxon>
        <taxon>Eutreptiaceae</taxon>
        <taxon>Eutreptiella</taxon>
    </lineage>
</organism>
<evidence type="ECO:0000313" key="2">
    <source>
        <dbReference type="EMBL" id="CAD9036586.1"/>
    </source>
</evidence>
<name>A0A7S1J9G8_9EUGL</name>
<gene>
    <name evidence="2" type="ORF">EGYM00392_LOCUS47743</name>
</gene>
<reference evidence="2" key="1">
    <citation type="submission" date="2021-01" db="EMBL/GenBank/DDBJ databases">
        <authorList>
            <person name="Corre E."/>
            <person name="Pelletier E."/>
            <person name="Niang G."/>
            <person name="Scheremetjew M."/>
            <person name="Finn R."/>
            <person name="Kale V."/>
            <person name="Holt S."/>
            <person name="Cochrane G."/>
            <person name="Meng A."/>
            <person name="Brown T."/>
            <person name="Cohen L."/>
        </authorList>
    </citation>
    <scope>NUCLEOTIDE SEQUENCE</scope>
    <source>
        <strain evidence="2">NIES-381</strain>
    </source>
</reference>
<sequence length="116" mass="13438">MGEARWHEKLPVQSSVLHECDSVRFCTRKWETKWGREESSSQTGTQESSASRAKLPSNAGLGYLVCKCWLMHYVHKMWGKFIFYTKFSIKIVSFREISTFHTLCTGKLSRPGICNR</sequence>